<dbReference type="EMBL" id="JBHSJD010000002">
    <property type="protein sequence ID" value="MFC5021842.1"/>
    <property type="molecule type" value="Genomic_DNA"/>
</dbReference>
<dbReference type="Proteomes" id="UP001595829">
    <property type="component" value="Unassembled WGS sequence"/>
</dbReference>
<dbReference type="RefSeq" id="WP_345693780.1">
    <property type="nucleotide sequence ID" value="NZ_BAABIT010000001.1"/>
</dbReference>
<proteinExistence type="predicted"/>
<evidence type="ECO:0000313" key="1">
    <source>
        <dbReference type="EMBL" id="MFC5021842.1"/>
    </source>
</evidence>
<reference evidence="2" key="1">
    <citation type="journal article" date="2019" name="Int. J. Syst. Evol. Microbiol.">
        <title>The Global Catalogue of Microorganisms (GCM) 10K type strain sequencing project: providing services to taxonomists for standard genome sequencing and annotation.</title>
        <authorList>
            <consortium name="The Broad Institute Genomics Platform"/>
            <consortium name="The Broad Institute Genome Sequencing Center for Infectious Disease"/>
            <person name="Wu L."/>
            <person name="Ma J."/>
        </authorList>
    </citation>
    <scope>NUCLEOTIDE SEQUENCE [LARGE SCALE GENOMIC DNA]</scope>
    <source>
        <strain evidence="2">CGMCC 4.1648</strain>
    </source>
</reference>
<name>A0ABV9X9B8_9ACTN</name>
<sequence length="45" mass="5100">MQETLQSFETVDVYEPPLLAEVGPFAELTQGEFGDWPDFPVGLWL</sequence>
<protein>
    <submittedName>
        <fullName evidence="1">Lasso RiPP family leader peptide-containing protein</fullName>
    </submittedName>
</protein>
<evidence type="ECO:0000313" key="2">
    <source>
        <dbReference type="Proteomes" id="UP001595829"/>
    </source>
</evidence>
<dbReference type="NCBIfam" id="NF033521">
    <property type="entry name" value="lasso_leader_L3"/>
    <property type="match status" value="1"/>
</dbReference>
<comment type="caution">
    <text evidence="1">The sequence shown here is derived from an EMBL/GenBank/DDBJ whole genome shotgun (WGS) entry which is preliminary data.</text>
</comment>
<keyword evidence="2" id="KW-1185">Reference proteome</keyword>
<gene>
    <name evidence="1" type="ORF">ACFPM3_06755</name>
</gene>
<organism evidence="1 2">
    <name type="scientific">Streptomyces coeruleoprunus</name>
    <dbReference type="NCBI Taxonomy" id="285563"/>
    <lineage>
        <taxon>Bacteria</taxon>
        <taxon>Bacillati</taxon>
        <taxon>Actinomycetota</taxon>
        <taxon>Actinomycetes</taxon>
        <taxon>Kitasatosporales</taxon>
        <taxon>Streptomycetaceae</taxon>
        <taxon>Streptomyces</taxon>
    </lineage>
</organism>
<accession>A0ABV9X9B8</accession>